<gene>
    <name evidence="3" type="ORF">HNQ92_003862</name>
</gene>
<accession>A0A840TVU1</accession>
<evidence type="ECO:0000313" key="4">
    <source>
        <dbReference type="Proteomes" id="UP000557307"/>
    </source>
</evidence>
<dbReference type="EC" id="3.2.-.-" evidence="3"/>
<dbReference type="AlphaFoldDB" id="A0A840TVU1"/>
<keyword evidence="4" id="KW-1185">Reference proteome</keyword>
<name>A0A840TVU1_9BACT</name>
<dbReference type="GO" id="GO:0006508">
    <property type="term" value="P:proteolysis"/>
    <property type="evidence" value="ECO:0007669"/>
    <property type="project" value="UniProtKB-KW"/>
</dbReference>
<dbReference type="RefSeq" id="WP_184176118.1">
    <property type="nucleotide sequence ID" value="NZ_JACHGF010000006.1"/>
</dbReference>
<dbReference type="InterPro" id="IPR006286">
    <property type="entry name" value="C56_PfpI-like"/>
</dbReference>
<comment type="caution">
    <text evidence="3">The sequence shown here is derived from an EMBL/GenBank/DDBJ whole genome shotgun (WGS) entry which is preliminary data.</text>
</comment>
<protein>
    <submittedName>
        <fullName evidence="3">Protease I</fullName>
        <ecNumber evidence="3">3.2.-.-</ecNumber>
    </submittedName>
</protein>
<dbReference type="InterPro" id="IPR029062">
    <property type="entry name" value="Class_I_gatase-like"/>
</dbReference>
<dbReference type="GO" id="GO:0008233">
    <property type="term" value="F:peptidase activity"/>
    <property type="evidence" value="ECO:0007669"/>
    <property type="project" value="UniProtKB-KW"/>
</dbReference>
<dbReference type="Pfam" id="PF01965">
    <property type="entry name" value="DJ-1_PfpI"/>
    <property type="match status" value="1"/>
</dbReference>
<dbReference type="CDD" id="cd03134">
    <property type="entry name" value="GATase1_PfpI_like"/>
    <property type="match status" value="1"/>
</dbReference>
<evidence type="ECO:0000256" key="1">
    <source>
        <dbReference type="ARBA" id="ARBA00008542"/>
    </source>
</evidence>
<dbReference type="PANTHER" id="PTHR42733">
    <property type="entry name" value="DJ-1 PROTEIN"/>
    <property type="match status" value="1"/>
</dbReference>
<dbReference type="PROSITE" id="PS51276">
    <property type="entry name" value="PEPTIDASE_C56_PFPI"/>
    <property type="match status" value="1"/>
</dbReference>
<organism evidence="3 4">
    <name type="scientific">Rhabdobacter roseus</name>
    <dbReference type="NCBI Taxonomy" id="1655419"/>
    <lineage>
        <taxon>Bacteria</taxon>
        <taxon>Pseudomonadati</taxon>
        <taxon>Bacteroidota</taxon>
        <taxon>Cytophagia</taxon>
        <taxon>Cytophagales</taxon>
        <taxon>Cytophagaceae</taxon>
        <taxon>Rhabdobacter</taxon>
    </lineage>
</organism>
<keyword evidence="3" id="KW-0378">Hydrolase</keyword>
<sequence>MELKLNGQKVAILITDGFEQVEMTEPRLVLNENGAVTHIVSPASIVSPSSTVVKGWNNVDWGEMFEIDVPLEHARADYYDALLLPGGVMSLNLLRENTRAVEFVKAFAEAGKPVAAICYGPQILIDAEVVGGRKLTSYPSLRKDFENAGANWVDQDVVVDNGLLTSRKPDDLPAFSQKMIEEIQEGIHNRPEHA</sequence>
<dbReference type="Proteomes" id="UP000557307">
    <property type="component" value="Unassembled WGS sequence"/>
</dbReference>
<dbReference type="SUPFAM" id="SSF52317">
    <property type="entry name" value="Class I glutamine amidotransferase-like"/>
    <property type="match status" value="1"/>
</dbReference>
<evidence type="ECO:0000259" key="2">
    <source>
        <dbReference type="Pfam" id="PF01965"/>
    </source>
</evidence>
<dbReference type="PANTHER" id="PTHR42733:SF12">
    <property type="entry name" value="PROTEINASE"/>
    <property type="match status" value="1"/>
</dbReference>
<comment type="similarity">
    <text evidence="1">Belongs to the peptidase C56 family.</text>
</comment>
<dbReference type="GO" id="GO:0016798">
    <property type="term" value="F:hydrolase activity, acting on glycosyl bonds"/>
    <property type="evidence" value="ECO:0007669"/>
    <property type="project" value="UniProtKB-KW"/>
</dbReference>
<evidence type="ECO:0000313" key="3">
    <source>
        <dbReference type="EMBL" id="MBB5285702.1"/>
    </source>
</evidence>
<dbReference type="EMBL" id="JACHGF010000006">
    <property type="protein sequence ID" value="MBB5285702.1"/>
    <property type="molecule type" value="Genomic_DNA"/>
</dbReference>
<dbReference type="NCBIfam" id="TIGR01382">
    <property type="entry name" value="PfpI"/>
    <property type="match status" value="1"/>
</dbReference>
<feature type="domain" description="DJ-1/PfpI" evidence="2">
    <location>
        <begin position="9"/>
        <end position="182"/>
    </location>
</feature>
<reference evidence="3 4" key="1">
    <citation type="submission" date="2020-08" db="EMBL/GenBank/DDBJ databases">
        <title>Genomic Encyclopedia of Type Strains, Phase IV (KMG-IV): sequencing the most valuable type-strain genomes for metagenomic binning, comparative biology and taxonomic classification.</title>
        <authorList>
            <person name="Goeker M."/>
        </authorList>
    </citation>
    <scope>NUCLEOTIDE SEQUENCE [LARGE SCALE GENOMIC DNA]</scope>
    <source>
        <strain evidence="3 4">DSM 105074</strain>
    </source>
</reference>
<dbReference type="Gene3D" id="3.40.50.880">
    <property type="match status" value="1"/>
</dbReference>
<keyword evidence="3" id="KW-0326">Glycosidase</keyword>
<keyword evidence="3" id="KW-0645">Protease</keyword>
<proteinExistence type="inferred from homology"/>
<dbReference type="InterPro" id="IPR002818">
    <property type="entry name" value="DJ-1/PfpI"/>
</dbReference>